<dbReference type="GO" id="GO:0000049">
    <property type="term" value="F:tRNA binding"/>
    <property type="evidence" value="ECO:0007669"/>
    <property type="project" value="UniProtKB-KW"/>
</dbReference>
<comment type="caution">
    <text evidence="17">The sequence shown here is derived from an EMBL/GenBank/DDBJ whole genome shotgun (WGS) entry which is preliminary data.</text>
</comment>
<dbReference type="CDD" id="cd00771">
    <property type="entry name" value="ThrRS_core"/>
    <property type="match status" value="1"/>
</dbReference>
<dbReference type="FunFam" id="3.30.930.10:FF:000019">
    <property type="entry name" value="Threonine--tRNA ligase"/>
    <property type="match status" value="1"/>
</dbReference>
<evidence type="ECO:0000313" key="18">
    <source>
        <dbReference type="Proteomes" id="UP000560081"/>
    </source>
</evidence>
<evidence type="ECO:0000259" key="16">
    <source>
        <dbReference type="PROSITE" id="PS51880"/>
    </source>
</evidence>
<feature type="binding site" evidence="14">
    <location>
        <position position="366"/>
    </location>
    <ligand>
        <name>Zn(2+)</name>
        <dbReference type="ChEBI" id="CHEBI:29105"/>
        <note>catalytic</note>
    </ligand>
</feature>
<evidence type="ECO:0000256" key="9">
    <source>
        <dbReference type="ARBA" id="ARBA00022840"/>
    </source>
</evidence>
<dbReference type="InterPro" id="IPR004154">
    <property type="entry name" value="Anticodon-bd"/>
</dbReference>
<dbReference type="InterPro" id="IPR018163">
    <property type="entry name" value="Thr/Ala-tRNA-synth_IIc_edit"/>
</dbReference>
<proteinExistence type="inferred from homology"/>
<keyword evidence="12 14" id="KW-0030">Aminoacyl-tRNA synthetase</keyword>
<dbReference type="SUPFAM" id="SSF55186">
    <property type="entry name" value="ThrRS/AlaRS common domain"/>
    <property type="match status" value="1"/>
</dbReference>
<feature type="binding site" evidence="14">
    <location>
        <position position="544"/>
    </location>
    <ligand>
        <name>Zn(2+)</name>
        <dbReference type="ChEBI" id="CHEBI:29105"/>
        <note>catalytic</note>
    </ligand>
</feature>
<dbReference type="InterPro" id="IPR006195">
    <property type="entry name" value="aa-tRNA-synth_II"/>
</dbReference>
<dbReference type="Pfam" id="PF00587">
    <property type="entry name" value="tRNA-synt_2b"/>
    <property type="match status" value="1"/>
</dbReference>
<keyword evidence="18" id="KW-1185">Reference proteome</keyword>
<evidence type="ECO:0000313" key="17">
    <source>
        <dbReference type="EMBL" id="MBB4882789.1"/>
    </source>
</evidence>
<dbReference type="InterPro" id="IPR045864">
    <property type="entry name" value="aa-tRNA-synth_II/BPL/LPL"/>
</dbReference>
<dbReference type="InterPro" id="IPR036621">
    <property type="entry name" value="Anticodon-bd_dom_sf"/>
</dbReference>
<dbReference type="GO" id="GO:0046872">
    <property type="term" value="F:metal ion binding"/>
    <property type="evidence" value="ECO:0007669"/>
    <property type="project" value="UniProtKB-KW"/>
</dbReference>
<sequence length="672" mass="75729">MSEPNNILLTVDGQMREVTHGITGTELFADQPTTVVMRVDGRLWDLSRELHGGESVESVDLTEPDGLDVLRHSTAHVMAQAVQQLRPDAKLGIGPFIMDGFYFDFDVAEPFTPEDLKQLEKMMQRIVKSGQTFRRRVVTEDEARAEMADEPYKLELLGKKDDAENAGEGASVEVGAGEITIYDNVERKSGDAVWCDLCRGPHLPSTKLIGNGFALTRSAAAYWLGNEKNKQLQRIYGTAWASKEDLKAYQERLAEAERRDHRKLGAELDLFSFPDELGSGLPVFHPRGGVIRKQMEDYSRTRHEQAGYEFVYTPHITKQHLYEVSGHLDWYADGMFPPMQIDEQRDPETGQITKQGQNYYLKPMNCPMHNLVFRSRGRSYRELPLRLFEFGQVYRYEKSGVVHGLTRVRGMTQDDAHIYCTREQMQEELTTTLTFVLDLLKDYGLDDFYLELSTKDPEKSVGSDEIWEEATRTLAEVAEASGLQLVPDPGGAAFYGPKISVQARDAIGRTWQMSTIQLDFNLPERFDLEYQAADGTRQRPVMIHRALFGSIERFLGVLTEHYAGAFPAWLAPEQVVAIPVAEAFNDYLGDVVARLRAEGIRARLDDSSDRFPKKIRSASKEKVPFVLIAGGEDAEAGAVSFRFRDGTQDNGVPVDEAVARIVKAVRDREVTP</sequence>
<dbReference type="InterPro" id="IPR047246">
    <property type="entry name" value="ThrRS_anticodon"/>
</dbReference>
<name>A0A4Y8X619_9MICC</name>
<dbReference type="Proteomes" id="UP000560081">
    <property type="component" value="Unassembled WGS sequence"/>
</dbReference>
<evidence type="ECO:0000256" key="11">
    <source>
        <dbReference type="ARBA" id="ARBA00022917"/>
    </source>
</evidence>
<dbReference type="Gene3D" id="3.30.54.20">
    <property type="match status" value="1"/>
</dbReference>
<accession>A0A4Y8X619</accession>
<dbReference type="EC" id="6.1.1.3" evidence="14"/>
<dbReference type="PANTHER" id="PTHR11451:SF44">
    <property type="entry name" value="THREONINE--TRNA LIGASE, CHLOROPLASTIC_MITOCHONDRIAL 2"/>
    <property type="match status" value="1"/>
</dbReference>
<dbReference type="GO" id="GO:0006435">
    <property type="term" value="P:threonyl-tRNA aminoacylation"/>
    <property type="evidence" value="ECO:0007669"/>
    <property type="project" value="UniProtKB-UniRule"/>
</dbReference>
<dbReference type="InterPro" id="IPR033728">
    <property type="entry name" value="ThrRS_core"/>
</dbReference>
<dbReference type="PROSITE" id="PS51880">
    <property type="entry name" value="TGS"/>
    <property type="match status" value="1"/>
</dbReference>
<evidence type="ECO:0000256" key="12">
    <source>
        <dbReference type="ARBA" id="ARBA00023146"/>
    </source>
</evidence>
<dbReference type="Gene3D" id="3.30.930.10">
    <property type="entry name" value="Bira Bifunctional Protein, Domain 2"/>
    <property type="match status" value="1"/>
</dbReference>
<dbReference type="OrthoDB" id="9802304at2"/>
<evidence type="ECO:0000256" key="3">
    <source>
        <dbReference type="ARBA" id="ARBA00022490"/>
    </source>
</evidence>
<dbReference type="FunFam" id="3.40.50.800:FF:000001">
    <property type="entry name" value="Threonine--tRNA ligase"/>
    <property type="match status" value="1"/>
</dbReference>
<keyword evidence="9 14" id="KW-0067">ATP-binding</keyword>
<evidence type="ECO:0000256" key="5">
    <source>
        <dbReference type="ARBA" id="ARBA00022598"/>
    </source>
</evidence>
<keyword evidence="7 14" id="KW-0547">Nucleotide-binding</keyword>
<evidence type="ECO:0000256" key="10">
    <source>
        <dbReference type="ARBA" id="ARBA00022884"/>
    </source>
</evidence>
<keyword evidence="6 14" id="KW-0479">Metal-binding</keyword>
<dbReference type="SMART" id="SM00863">
    <property type="entry name" value="tRNA_SAD"/>
    <property type="match status" value="1"/>
</dbReference>
<dbReference type="GO" id="GO:0004829">
    <property type="term" value="F:threonine-tRNA ligase activity"/>
    <property type="evidence" value="ECO:0007669"/>
    <property type="project" value="UniProtKB-UniRule"/>
</dbReference>
<dbReference type="SUPFAM" id="SSF52954">
    <property type="entry name" value="Class II aaRS ABD-related"/>
    <property type="match status" value="1"/>
</dbReference>
<keyword evidence="11 14" id="KW-0648">Protein biosynthesis</keyword>
<keyword evidence="10 14" id="KW-0694">RNA-binding</keyword>
<dbReference type="InterPro" id="IPR002320">
    <property type="entry name" value="Thr-tRNA-ligase_IIa"/>
</dbReference>
<dbReference type="PANTHER" id="PTHR11451">
    <property type="entry name" value="THREONINE-TRNA LIGASE"/>
    <property type="match status" value="1"/>
</dbReference>
<keyword evidence="4 14" id="KW-0820">tRNA-binding</keyword>
<dbReference type="Pfam" id="PF07973">
    <property type="entry name" value="tRNA_SAD"/>
    <property type="match status" value="1"/>
</dbReference>
<feature type="domain" description="Aminoacyl-transfer RNA synthetases class-II family profile" evidence="15">
    <location>
        <begin position="291"/>
        <end position="567"/>
    </location>
</feature>
<dbReference type="AlphaFoldDB" id="A0A4Y8X619"/>
<comment type="caution">
    <text evidence="14">Lacks conserved residue(s) required for the propagation of feature annotation.</text>
</comment>
<dbReference type="PROSITE" id="PS50862">
    <property type="entry name" value="AA_TRNA_LIGASE_II"/>
    <property type="match status" value="1"/>
</dbReference>
<gene>
    <name evidence="14" type="primary">thrS</name>
    <name evidence="17" type="ORF">BJ976_001140</name>
</gene>
<dbReference type="Gene3D" id="3.40.50.800">
    <property type="entry name" value="Anticodon-binding domain"/>
    <property type="match status" value="1"/>
</dbReference>
<organism evidence="17 18">
    <name type="scientific">Micrococcus flavus</name>
    <dbReference type="NCBI Taxonomy" id="384602"/>
    <lineage>
        <taxon>Bacteria</taxon>
        <taxon>Bacillati</taxon>
        <taxon>Actinomycetota</taxon>
        <taxon>Actinomycetes</taxon>
        <taxon>Micrococcales</taxon>
        <taxon>Micrococcaceae</taxon>
        <taxon>Micrococcus</taxon>
    </lineage>
</organism>
<keyword evidence="3 14" id="KW-0963">Cytoplasm</keyword>
<comment type="subunit">
    <text evidence="14">Homodimer.</text>
</comment>
<evidence type="ECO:0000259" key="15">
    <source>
        <dbReference type="PROSITE" id="PS50862"/>
    </source>
</evidence>
<dbReference type="RefSeq" id="WP_135027767.1">
    <property type="nucleotide sequence ID" value="NZ_BMLA01000001.1"/>
</dbReference>
<keyword evidence="5 14" id="KW-0436">Ligase</keyword>
<dbReference type="GO" id="GO:0005737">
    <property type="term" value="C:cytoplasm"/>
    <property type="evidence" value="ECO:0007669"/>
    <property type="project" value="UniProtKB-SubCell"/>
</dbReference>
<comment type="catalytic activity">
    <reaction evidence="13 14">
        <text>tRNA(Thr) + L-threonine + ATP = L-threonyl-tRNA(Thr) + AMP + diphosphate + H(+)</text>
        <dbReference type="Rhea" id="RHEA:24624"/>
        <dbReference type="Rhea" id="RHEA-COMP:9670"/>
        <dbReference type="Rhea" id="RHEA-COMP:9704"/>
        <dbReference type="ChEBI" id="CHEBI:15378"/>
        <dbReference type="ChEBI" id="CHEBI:30616"/>
        <dbReference type="ChEBI" id="CHEBI:33019"/>
        <dbReference type="ChEBI" id="CHEBI:57926"/>
        <dbReference type="ChEBI" id="CHEBI:78442"/>
        <dbReference type="ChEBI" id="CHEBI:78534"/>
        <dbReference type="ChEBI" id="CHEBI:456215"/>
        <dbReference type="EC" id="6.1.1.3"/>
    </reaction>
</comment>
<dbReference type="InterPro" id="IPR004095">
    <property type="entry name" value="TGS"/>
</dbReference>
<feature type="domain" description="TGS" evidence="16">
    <location>
        <begin position="2"/>
        <end position="60"/>
    </location>
</feature>
<dbReference type="InterPro" id="IPR012947">
    <property type="entry name" value="tRNA_SAD"/>
</dbReference>
<dbReference type="GO" id="GO:0005524">
    <property type="term" value="F:ATP binding"/>
    <property type="evidence" value="ECO:0007669"/>
    <property type="project" value="UniProtKB-UniRule"/>
</dbReference>
<dbReference type="SUPFAM" id="SSF55681">
    <property type="entry name" value="Class II aaRS and biotin synthetases"/>
    <property type="match status" value="1"/>
</dbReference>
<dbReference type="Pfam" id="PF03129">
    <property type="entry name" value="HGTP_anticodon"/>
    <property type="match status" value="1"/>
</dbReference>
<comment type="similarity">
    <text evidence="2 14">Belongs to the class-II aminoacyl-tRNA synthetase family.</text>
</comment>
<feature type="binding site" evidence="14">
    <location>
        <position position="417"/>
    </location>
    <ligand>
        <name>Zn(2+)</name>
        <dbReference type="ChEBI" id="CHEBI:29105"/>
        <note>catalytic</note>
    </ligand>
</feature>
<evidence type="ECO:0000256" key="4">
    <source>
        <dbReference type="ARBA" id="ARBA00022555"/>
    </source>
</evidence>
<dbReference type="InterPro" id="IPR002314">
    <property type="entry name" value="aa-tRNA-synt_IIb"/>
</dbReference>
<dbReference type="CDD" id="cd00860">
    <property type="entry name" value="ThrRS_anticodon"/>
    <property type="match status" value="1"/>
</dbReference>
<dbReference type="Gene3D" id="3.30.980.10">
    <property type="entry name" value="Threonyl-trna Synthetase, Chain A, domain 2"/>
    <property type="match status" value="1"/>
</dbReference>
<evidence type="ECO:0000256" key="6">
    <source>
        <dbReference type="ARBA" id="ARBA00022723"/>
    </source>
</evidence>
<evidence type="ECO:0000256" key="14">
    <source>
        <dbReference type="HAMAP-Rule" id="MF_00184"/>
    </source>
</evidence>
<protein>
    <recommendedName>
        <fullName evidence="14">Threonine--tRNA ligase</fullName>
        <ecNumber evidence="14">6.1.1.3</ecNumber>
    </recommendedName>
    <alternativeName>
        <fullName evidence="14">Threonyl-tRNA synthetase</fullName>
        <shortName evidence="14">ThrRS</shortName>
    </alternativeName>
</protein>
<dbReference type="EMBL" id="JACHMC010000001">
    <property type="protein sequence ID" value="MBB4882789.1"/>
    <property type="molecule type" value="Genomic_DNA"/>
</dbReference>
<dbReference type="FunFam" id="3.30.54.20:FF:000003">
    <property type="entry name" value="Threonine--tRNA ligase"/>
    <property type="match status" value="1"/>
</dbReference>
<evidence type="ECO:0000256" key="8">
    <source>
        <dbReference type="ARBA" id="ARBA00022833"/>
    </source>
</evidence>
<dbReference type="NCBIfam" id="TIGR00418">
    <property type="entry name" value="thrS"/>
    <property type="match status" value="1"/>
</dbReference>
<evidence type="ECO:0000256" key="1">
    <source>
        <dbReference type="ARBA" id="ARBA00004496"/>
    </source>
</evidence>
<comment type="subcellular location">
    <subcellularLocation>
        <location evidence="1 14">Cytoplasm</location>
    </subcellularLocation>
</comment>
<evidence type="ECO:0000256" key="7">
    <source>
        <dbReference type="ARBA" id="ARBA00022741"/>
    </source>
</evidence>
<dbReference type="HAMAP" id="MF_00184">
    <property type="entry name" value="Thr_tRNA_synth"/>
    <property type="match status" value="1"/>
</dbReference>
<keyword evidence="8 14" id="KW-0862">Zinc</keyword>
<reference evidence="17 18" key="1">
    <citation type="submission" date="2020-08" db="EMBL/GenBank/DDBJ databases">
        <title>Sequencing the genomes of 1000 actinobacteria strains.</title>
        <authorList>
            <person name="Klenk H.-P."/>
        </authorList>
    </citation>
    <scope>NUCLEOTIDE SEQUENCE [LARGE SCALE GENOMIC DNA]</scope>
    <source>
        <strain evidence="17 18">DSM 19079</strain>
    </source>
</reference>
<comment type="cofactor">
    <cofactor evidence="14">
        <name>Zn(2+)</name>
        <dbReference type="ChEBI" id="CHEBI:29105"/>
    </cofactor>
    <text evidence="14">Binds 1 zinc ion per subunit.</text>
</comment>
<evidence type="ECO:0000256" key="13">
    <source>
        <dbReference type="ARBA" id="ARBA00049515"/>
    </source>
</evidence>
<evidence type="ECO:0000256" key="2">
    <source>
        <dbReference type="ARBA" id="ARBA00008226"/>
    </source>
</evidence>
<dbReference type="PRINTS" id="PR01047">
    <property type="entry name" value="TRNASYNTHTHR"/>
</dbReference>